<dbReference type="OrthoDB" id="6692273at2"/>
<dbReference type="SUPFAM" id="SSF47789">
    <property type="entry name" value="C-terminal domain of RNA polymerase alpha subunit"/>
    <property type="match status" value="1"/>
</dbReference>
<evidence type="ECO:0000313" key="2">
    <source>
        <dbReference type="EMBL" id="OEH86999.1"/>
    </source>
</evidence>
<sequence length="64" mass="7303">MEYEDFLDKLSNPARNALEYEGINNFEKLASLRKKELLSIHGIGPKSLPIVIECLNNVGMKLRE</sequence>
<dbReference type="Gene3D" id="1.10.150.20">
    <property type="entry name" value="5' to 3' exonuclease, C-terminal subdomain"/>
    <property type="match status" value="1"/>
</dbReference>
<evidence type="ECO:0000313" key="3">
    <source>
        <dbReference type="Proteomes" id="UP000095255"/>
    </source>
</evidence>
<dbReference type="AlphaFoldDB" id="A0A1E5LAC9"/>
<proteinExistence type="predicted"/>
<dbReference type="RefSeq" id="WP_069700877.1">
    <property type="nucleotide sequence ID" value="NZ_MJAT01000001.1"/>
</dbReference>
<accession>A0A1E5LAC9</accession>
<evidence type="ECO:0000259" key="1">
    <source>
        <dbReference type="Pfam" id="PF03118"/>
    </source>
</evidence>
<keyword evidence="3" id="KW-1185">Reference proteome</keyword>
<dbReference type="GO" id="GO:0006351">
    <property type="term" value="P:DNA-templated transcription"/>
    <property type="evidence" value="ECO:0007669"/>
    <property type="project" value="InterPro"/>
</dbReference>
<protein>
    <recommendedName>
        <fullName evidence="1">RNA polymerase alpha subunit C-terminal domain-containing protein</fullName>
    </recommendedName>
</protein>
<dbReference type="Proteomes" id="UP000095255">
    <property type="component" value="Unassembled WGS sequence"/>
</dbReference>
<dbReference type="GO" id="GO:0003677">
    <property type="term" value="F:DNA binding"/>
    <property type="evidence" value="ECO:0007669"/>
    <property type="project" value="InterPro"/>
</dbReference>
<gene>
    <name evidence="2" type="ORF">BHU72_01720</name>
</gene>
<dbReference type="EMBL" id="MJAT01000001">
    <property type="protein sequence ID" value="OEH86999.1"/>
    <property type="molecule type" value="Genomic_DNA"/>
</dbReference>
<feature type="domain" description="RNA polymerase alpha subunit C-terminal" evidence="1">
    <location>
        <begin position="10"/>
        <end position="56"/>
    </location>
</feature>
<reference evidence="2 3" key="1">
    <citation type="submission" date="2016-09" db="EMBL/GenBank/DDBJ databases">
        <title>Desulfuribacillus arsenicus sp. nov., an obligately anaerobic, dissimilatory arsenic- and antimonate-reducing bacterium isolated from anoxic sediments.</title>
        <authorList>
            <person name="Abin C.A."/>
            <person name="Hollibaugh J.T."/>
        </authorList>
    </citation>
    <scope>NUCLEOTIDE SEQUENCE [LARGE SCALE GENOMIC DNA]</scope>
    <source>
        <strain evidence="2 3">MLFW-2</strain>
    </source>
</reference>
<dbReference type="GO" id="GO:0003899">
    <property type="term" value="F:DNA-directed RNA polymerase activity"/>
    <property type="evidence" value="ECO:0007669"/>
    <property type="project" value="InterPro"/>
</dbReference>
<dbReference type="Pfam" id="PF03118">
    <property type="entry name" value="RNA_pol_A_CTD"/>
    <property type="match status" value="1"/>
</dbReference>
<name>A0A1E5LAC9_9FIRM</name>
<comment type="caution">
    <text evidence="2">The sequence shown here is derived from an EMBL/GenBank/DDBJ whole genome shotgun (WGS) entry which is preliminary data.</text>
</comment>
<organism evidence="2 3">
    <name type="scientific">Desulfuribacillus stibiiarsenatis</name>
    <dbReference type="NCBI Taxonomy" id="1390249"/>
    <lineage>
        <taxon>Bacteria</taxon>
        <taxon>Bacillati</taxon>
        <taxon>Bacillota</taxon>
        <taxon>Desulfuribacillia</taxon>
        <taxon>Desulfuribacillales</taxon>
        <taxon>Desulfuribacillaceae</taxon>
        <taxon>Desulfuribacillus</taxon>
    </lineage>
</organism>
<dbReference type="STRING" id="1390249.BHU72_01720"/>
<dbReference type="InterPro" id="IPR011260">
    <property type="entry name" value="RNAP_asu_C"/>
</dbReference>